<keyword evidence="1" id="KW-0349">Heme</keyword>
<feature type="region of interest" description="Disordered" evidence="4">
    <location>
        <begin position="257"/>
        <end position="379"/>
    </location>
</feature>
<dbReference type="GO" id="GO:0020037">
    <property type="term" value="F:heme binding"/>
    <property type="evidence" value="ECO:0007669"/>
    <property type="project" value="InterPro"/>
</dbReference>
<evidence type="ECO:0000256" key="3">
    <source>
        <dbReference type="ARBA" id="ARBA00023004"/>
    </source>
</evidence>
<keyword evidence="2" id="KW-0479">Metal-binding</keyword>
<name>A0A521B696_9EURY</name>
<dbReference type="Gene3D" id="3.30.70.1030">
    <property type="entry name" value="Apc35880, domain 1"/>
    <property type="match status" value="2"/>
</dbReference>
<dbReference type="PROSITE" id="PS51725">
    <property type="entry name" value="ABM"/>
    <property type="match status" value="1"/>
</dbReference>
<evidence type="ECO:0000256" key="4">
    <source>
        <dbReference type="SAM" id="MobiDB-lite"/>
    </source>
</evidence>
<dbReference type="AlphaFoldDB" id="A0A521B696"/>
<evidence type="ECO:0000259" key="5">
    <source>
        <dbReference type="PROSITE" id="PS51725"/>
    </source>
</evidence>
<keyword evidence="3" id="KW-0408">Iron</keyword>
<dbReference type="InterPro" id="IPR010644">
    <property type="entry name" value="ChdC/CLD"/>
</dbReference>
<dbReference type="GO" id="GO:0046872">
    <property type="term" value="F:metal ion binding"/>
    <property type="evidence" value="ECO:0007669"/>
    <property type="project" value="UniProtKB-KW"/>
</dbReference>
<dbReference type="OrthoDB" id="8690at2157"/>
<dbReference type="PANTHER" id="PTHR36843">
    <property type="entry name" value="HEME-DEPENDENT PEROXIDASE YWFI-RELATED"/>
    <property type="match status" value="1"/>
</dbReference>
<gene>
    <name evidence="6" type="ORF">SAMN06264867_10250</name>
</gene>
<feature type="domain" description="ABM" evidence="5">
    <location>
        <begin position="483"/>
        <end position="571"/>
    </location>
</feature>
<dbReference type="SUPFAM" id="SSF54909">
    <property type="entry name" value="Dimeric alpha+beta barrel"/>
    <property type="match status" value="2"/>
</dbReference>
<evidence type="ECO:0000313" key="7">
    <source>
        <dbReference type="Proteomes" id="UP000319712"/>
    </source>
</evidence>
<dbReference type="Proteomes" id="UP000319712">
    <property type="component" value="Unassembled WGS sequence"/>
</dbReference>
<reference evidence="6 7" key="1">
    <citation type="submission" date="2017-05" db="EMBL/GenBank/DDBJ databases">
        <authorList>
            <person name="Varghese N."/>
            <person name="Submissions S."/>
        </authorList>
    </citation>
    <scope>NUCLEOTIDE SEQUENCE [LARGE SCALE GENOMIC DNA]</scope>
    <source>
        <strain evidence="6 7">DSM 19504</strain>
    </source>
</reference>
<evidence type="ECO:0000256" key="1">
    <source>
        <dbReference type="ARBA" id="ARBA00022617"/>
    </source>
</evidence>
<dbReference type="PANTHER" id="PTHR36843:SF1">
    <property type="entry name" value="COPROHEME DECARBOXYLASE"/>
    <property type="match status" value="1"/>
</dbReference>
<dbReference type="NCBIfam" id="NF007124">
    <property type="entry name" value="PRK09565.1"/>
    <property type="match status" value="2"/>
</dbReference>
<dbReference type="Gene3D" id="3.30.70.100">
    <property type="match status" value="1"/>
</dbReference>
<evidence type="ECO:0000256" key="2">
    <source>
        <dbReference type="ARBA" id="ARBA00022723"/>
    </source>
</evidence>
<proteinExistence type="predicted"/>
<dbReference type="EMBL" id="FXTD01000002">
    <property type="protein sequence ID" value="SMO42618.1"/>
    <property type="molecule type" value="Genomic_DNA"/>
</dbReference>
<dbReference type="InterPro" id="IPR011008">
    <property type="entry name" value="Dimeric_a/b-barrel"/>
</dbReference>
<sequence length="573" mass="63174">MVEAPATEEGWFALHEFRSIDWDAWRDAPDRKRERAVEEGRSYLLHRERLAAADAGDSALFSVLGHKADLLTIHFRPTLDELSTIERGFENTALAEFTTKESSYVSVTEVSGYVSDDYFEGDEEAVDEGLRRYIEGKLKPEMPDDEYVSFYPMSKRRGEEYNWYDLSFEERAELMSGHGDTGREYAGKIKQVIASSVGFDDHEWGVTLFGSDPTDIKDIVYEMRFDEASSRYGEFGQFYVGRRFPPADLGAYLAGEAVPTGEGDSTHGHHDGDDAHGHHGEDDSAHGHHDGDDAHGHHGEDDSAHGHHDGDDAHGHHGEDDSAHGHHDGDDAHGHHGEDDSAHGHHDGDDAHGHHGEDDSTHGHHGGGDGGGDADGSADADEIRGELADLDIYAGKPHGEDVFATVLYSEADADELFEEVQGLRANFDHYGTHVKTAVYGGRSTDRAAVVSLWETASAAETAAGFLSELPDVVGRAGEESGFGTMGMFYTVKPEHREDFTDTFDEVGEALAGMDGHLETDLMVNVEDENDMFIASQWRARDDAMEFFGSDDFRETVKWGREVLADRPRHVFLA</sequence>
<protein>
    <submittedName>
        <fullName evidence="6">Chlorite dismutase</fullName>
    </submittedName>
</protein>
<keyword evidence="7" id="KW-1185">Reference proteome</keyword>
<evidence type="ECO:0000313" key="6">
    <source>
        <dbReference type="EMBL" id="SMO42618.1"/>
    </source>
</evidence>
<feature type="compositionally biased region" description="Basic and acidic residues" evidence="4">
    <location>
        <begin position="264"/>
        <end position="362"/>
    </location>
</feature>
<accession>A0A521B696</accession>
<dbReference type="InterPro" id="IPR007138">
    <property type="entry name" value="ABM_dom"/>
</dbReference>
<dbReference type="GO" id="GO:0016491">
    <property type="term" value="F:oxidoreductase activity"/>
    <property type="evidence" value="ECO:0007669"/>
    <property type="project" value="InterPro"/>
</dbReference>
<dbReference type="NCBIfam" id="NF008913">
    <property type="entry name" value="PRK12276.1"/>
    <property type="match status" value="1"/>
</dbReference>
<organism evidence="6 7">
    <name type="scientific">Halorubrum cibi</name>
    <dbReference type="NCBI Taxonomy" id="413815"/>
    <lineage>
        <taxon>Archaea</taxon>
        <taxon>Methanobacteriati</taxon>
        <taxon>Methanobacteriota</taxon>
        <taxon>Stenosarchaea group</taxon>
        <taxon>Halobacteria</taxon>
        <taxon>Halobacteriales</taxon>
        <taxon>Haloferacaceae</taxon>
        <taxon>Halorubrum</taxon>
    </lineage>
</organism>
<dbReference type="Pfam" id="PF03992">
    <property type="entry name" value="ABM"/>
    <property type="match status" value="1"/>
</dbReference>
<dbReference type="RefSeq" id="WP_142985491.1">
    <property type="nucleotide sequence ID" value="NZ_FXTD01000002.1"/>
</dbReference>
<dbReference type="Pfam" id="PF06778">
    <property type="entry name" value="Chlor_dismutase"/>
    <property type="match status" value="1"/>
</dbReference>